<dbReference type="EMBL" id="FLUM01000001">
    <property type="protein sequence ID" value="SBV91351.1"/>
    <property type="molecule type" value="Genomic_DNA"/>
</dbReference>
<dbReference type="AlphaFoldDB" id="A0A212IVW1"/>
<gene>
    <name evidence="1" type="ORF">KL86DYS1_10319</name>
</gene>
<protein>
    <submittedName>
        <fullName evidence="1">Uncharacterized protein</fullName>
    </submittedName>
</protein>
<proteinExistence type="predicted"/>
<organism evidence="1">
    <name type="scientific">uncultured Dysgonomonas sp</name>
    <dbReference type="NCBI Taxonomy" id="206096"/>
    <lineage>
        <taxon>Bacteria</taxon>
        <taxon>Pseudomonadati</taxon>
        <taxon>Bacteroidota</taxon>
        <taxon>Bacteroidia</taxon>
        <taxon>Bacteroidales</taxon>
        <taxon>Dysgonomonadaceae</taxon>
        <taxon>Dysgonomonas</taxon>
        <taxon>environmental samples</taxon>
    </lineage>
</organism>
<dbReference type="RefSeq" id="WP_296938206.1">
    <property type="nucleotide sequence ID" value="NZ_LT599032.1"/>
</dbReference>
<accession>A0A212IVW1</accession>
<sequence>MLPSGAMGFGFSRLLRMQPSGAEGGIGSLAEQGFRGDAKEPTGEFWVTRKITLLLKLSKKNECGSDSLF</sequence>
<reference evidence="1" key="1">
    <citation type="submission" date="2016-04" db="EMBL/GenBank/DDBJ databases">
        <authorList>
            <person name="Evans L.H."/>
            <person name="Alamgir A."/>
            <person name="Owens N."/>
            <person name="Weber N.D."/>
            <person name="Virtaneva K."/>
            <person name="Barbian K."/>
            <person name="Babar A."/>
            <person name="Rosenke K."/>
        </authorList>
    </citation>
    <scope>NUCLEOTIDE SEQUENCE</scope>
    <source>
        <strain evidence="1">86-1</strain>
    </source>
</reference>
<name>A0A212IVW1_9BACT</name>
<evidence type="ECO:0000313" key="1">
    <source>
        <dbReference type="EMBL" id="SBV91351.1"/>
    </source>
</evidence>